<sequence>MDIRLDAGGNREGHSDVRLRFRPAVSSTLTELSGTPRADVPVTEALRCACAFCEQMSPSSVAVLTAHRQGSDAGPRVFAAVRARSNRHIIAAAFPALSASLDCADARRTSVLDAVVVVLGFADGHWVLLLRSARVNTYPPPSVPQTLLGALSPAPYVGALLQVRRSPTGQVVANTPSRTPQQPTSAGHQFYLCELRAPRHVHSSADDLPFSANDAAALEFWAPAFVV</sequence>
<evidence type="ECO:0000313" key="1">
    <source>
        <dbReference type="EMBL" id="KAI0046403.1"/>
    </source>
</evidence>
<accession>A0ACB8RSD9</accession>
<organism evidence="1 2">
    <name type="scientific">Auriscalpium vulgare</name>
    <dbReference type="NCBI Taxonomy" id="40419"/>
    <lineage>
        <taxon>Eukaryota</taxon>
        <taxon>Fungi</taxon>
        <taxon>Dikarya</taxon>
        <taxon>Basidiomycota</taxon>
        <taxon>Agaricomycotina</taxon>
        <taxon>Agaricomycetes</taxon>
        <taxon>Russulales</taxon>
        <taxon>Auriscalpiaceae</taxon>
        <taxon>Auriscalpium</taxon>
    </lineage>
</organism>
<reference evidence="1" key="2">
    <citation type="journal article" date="2022" name="New Phytol.">
        <title>Evolutionary transition to the ectomycorrhizal habit in the genomes of a hyperdiverse lineage of mushroom-forming fungi.</title>
        <authorList>
            <person name="Looney B."/>
            <person name="Miyauchi S."/>
            <person name="Morin E."/>
            <person name="Drula E."/>
            <person name="Courty P.E."/>
            <person name="Kohler A."/>
            <person name="Kuo A."/>
            <person name="LaButti K."/>
            <person name="Pangilinan J."/>
            <person name="Lipzen A."/>
            <person name="Riley R."/>
            <person name="Andreopoulos W."/>
            <person name="He G."/>
            <person name="Johnson J."/>
            <person name="Nolan M."/>
            <person name="Tritt A."/>
            <person name="Barry K.W."/>
            <person name="Grigoriev I.V."/>
            <person name="Nagy L.G."/>
            <person name="Hibbett D."/>
            <person name="Henrissat B."/>
            <person name="Matheny P.B."/>
            <person name="Labbe J."/>
            <person name="Martin F.M."/>
        </authorList>
    </citation>
    <scope>NUCLEOTIDE SEQUENCE</scope>
    <source>
        <strain evidence="1">FP105234-sp</strain>
    </source>
</reference>
<dbReference type="EMBL" id="MU275926">
    <property type="protein sequence ID" value="KAI0046403.1"/>
    <property type="molecule type" value="Genomic_DNA"/>
</dbReference>
<reference evidence="1" key="1">
    <citation type="submission" date="2021-02" db="EMBL/GenBank/DDBJ databases">
        <authorList>
            <consortium name="DOE Joint Genome Institute"/>
            <person name="Ahrendt S."/>
            <person name="Looney B.P."/>
            <person name="Miyauchi S."/>
            <person name="Morin E."/>
            <person name="Drula E."/>
            <person name="Courty P.E."/>
            <person name="Chicoki N."/>
            <person name="Fauchery L."/>
            <person name="Kohler A."/>
            <person name="Kuo A."/>
            <person name="Labutti K."/>
            <person name="Pangilinan J."/>
            <person name="Lipzen A."/>
            <person name="Riley R."/>
            <person name="Andreopoulos W."/>
            <person name="He G."/>
            <person name="Johnson J."/>
            <person name="Barry K.W."/>
            <person name="Grigoriev I.V."/>
            <person name="Nagy L."/>
            <person name="Hibbett D."/>
            <person name="Henrissat B."/>
            <person name="Matheny P.B."/>
            <person name="Labbe J."/>
            <person name="Martin F."/>
        </authorList>
    </citation>
    <scope>NUCLEOTIDE SEQUENCE</scope>
    <source>
        <strain evidence="1">FP105234-sp</strain>
    </source>
</reference>
<comment type="caution">
    <text evidence="1">The sequence shown here is derived from an EMBL/GenBank/DDBJ whole genome shotgun (WGS) entry which is preliminary data.</text>
</comment>
<dbReference type="Proteomes" id="UP000814033">
    <property type="component" value="Unassembled WGS sequence"/>
</dbReference>
<gene>
    <name evidence="1" type="ORF">FA95DRAFT_1573168</name>
</gene>
<keyword evidence="2" id="KW-1185">Reference proteome</keyword>
<proteinExistence type="predicted"/>
<protein>
    <submittedName>
        <fullName evidence="1">Uncharacterized protein</fullName>
    </submittedName>
</protein>
<name>A0ACB8RSD9_9AGAM</name>
<evidence type="ECO:0000313" key="2">
    <source>
        <dbReference type="Proteomes" id="UP000814033"/>
    </source>
</evidence>